<reference evidence="1" key="2">
    <citation type="journal article" date="2021" name="PeerJ">
        <title>Extensive microbial diversity within the chicken gut microbiome revealed by metagenomics and culture.</title>
        <authorList>
            <person name="Gilroy R."/>
            <person name="Ravi A."/>
            <person name="Getino M."/>
            <person name="Pursley I."/>
            <person name="Horton D.L."/>
            <person name="Alikhan N.F."/>
            <person name="Baker D."/>
            <person name="Gharbi K."/>
            <person name="Hall N."/>
            <person name="Watson M."/>
            <person name="Adriaenssens E.M."/>
            <person name="Foster-Nyarko E."/>
            <person name="Jarju S."/>
            <person name="Secka A."/>
            <person name="Antonio M."/>
            <person name="Oren A."/>
            <person name="Chaudhuri R.R."/>
            <person name="La Ragione R."/>
            <person name="Hildebrand F."/>
            <person name="Pallen M.J."/>
        </authorList>
    </citation>
    <scope>NUCLEOTIDE SEQUENCE</scope>
    <source>
        <strain evidence="1">ChiHecec2B26-709</strain>
    </source>
</reference>
<evidence type="ECO:0008006" key="3">
    <source>
        <dbReference type="Google" id="ProtNLM"/>
    </source>
</evidence>
<reference evidence="1" key="1">
    <citation type="submission" date="2020-10" db="EMBL/GenBank/DDBJ databases">
        <authorList>
            <person name="Gilroy R."/>
        </authorList>
    </citation>
    <scope>NUCLEOTIDE SEQUENCE</scope>
    <source>
        <strain evidence="1">ChiHecec2B26-709</strain>
    </source>
</reference>
<accession>A0A9D1GMY4</accession>
<evidence type="ECO:0000313" key="2">
    <source>
        <dbReference type="Proteomes" id="UP000886881"/>
    </source>
</evidence>
<sequence length="75" mass="7936">MITERDYQNILATAREQGHDAGFAEGREAGRAEGRSAGLAEGKAEVARKLLASGMSGEQVAEFTGLTAEQLEGLR</sequence>
<dbReference type="AlphaFoldDB" id="A0A9D1GMY4"/>
<gene>
    <name evidence="1" type="ORF">IAC35_02490</name>
</gene>
<dbReference type="EMBL" id="DVLC01000047">
    <property type="protein sequence ID" value="HIT46709.1"/>
    <property type="molecule type" value="Genomic_DNA"/>
</dbReference>
<dbReference type="Proteomes" id="UP000886881">
    <property type="component" value="Unassembled WGS sequence"/>
</dbReference>
<protein>
    <recommendedName>
        <fullName evidence="3">Transposase</fullName>
    </recommendedName>
</protein>
<evidence type="ECO:0000313" key="1">
    <source>
        <dbReference type="EMBL" id="HIT46709.1"/>
    </source>
</evidence>
<proteinExistence type="predicted"/>
<organism evidence="1 2">
    <name type="scientific">Candidatus Cryptobacteroides merdipullorum</name>
    <dbReference type="NCBI Taxonomy" id="2840771"/>
    <lineage>
        <taxon>Bacteria</taxon>
        <taxon>Pseudomonadati</taxon>
        <taxon>Bacteroidota</taxon>
        <taxon>Bacteroidia</taxon>
        <taxon>Bacteroidales</taxon>
        <taxon>Candidatus Cryptobacteroides</taxon>
    </lineage>
</organism>
<name>A0A9D1GMY4_9BACT</name>
<comment type="caution">
    <text evidence="1">The sequence shown here is derived from an EMBL/GenBank/DDBJ whole genome shotgun (WGS) entry which is preliminary data.</text>
</comment>